<evidence type="ECO:0000313" key="2">
    <source>
        <dbReference type="EMBL" id="MBL6080500.1"/>
    </source>
</evidence>
<reference evidence="2 3" key="1">
    <citation type="submission" date="2021-01" db="EMBL/GenBank/DDBJ databases">
        <title>Belnapia mucosa sp. nov. and Belnapia arida sp. nov., isolated from the Tabernas Desert (Almeria, Spain).</title>
        <authorList>
            <person name="Molina-Menor E."/>
            <person name="Vidal-Verdu A."/>
            <person name="Calonge A."/>
            <person name="Satari L."/>
            <person name="Pereto J."/>
            <person name="Porcar M."/>
        </authorList>
    </citation>
    <scope>NUCLEOTIDE SEQUENCE [LARGE SCALE GENOMIC DNA]</scope>
    <source>
        <strain evidence="2 3">T18</strain>
    </source>
</reference>
<dbReference type="InterPro" id="IPR016130">
    <property type="entry name" value="Tyr_Pase_AS"/>
</dbReference>
<dbReference type="InterPro" id="IPR026893">
    <property type="entry name" value="Tyr/Ser_Pase_IphP-type"/>
</dbReference>
<dbReference type="RefSeq" id="WP_202833730.1">
    <property type="nucleotide sequence ID" value="NZ_JAETWB010000014.1"/>
</dbReference>
<dbReference type="Pfam" id="PF13350">
    <property type="entry name" value="Y_phosphatase3"/>
    <property type="match status" value="1"/>
</dbReference>
<comment type="similarity">
    <text evidence="1">Belongs to the protein-tyrosine phosphatase family.</text>
</comment>
<comment type="caution">
    <text evidence="2">The sequence shown here is derived from an EMBL/GenBank/DDBJ whole genome shotgun (WGS) entry which is preliminary data.</text>
</comment>
<dbReference type="PROSITE" id="PS00383">
    <property type="entry name" value="TYR_PHOSPHATASE_1"/>
    <property type="match status" value="1"/>
</dbReference>
<sequence length="251" mass="27063">MTGSAEVLPRRVQLQGCTNMRDIGGYAAHGGRRVRFGQVYRAPSLSGLTDEDLPRFVTLGLRTIVDLRGVHESAKAPSRLPSPGPEVVALPIEPTVGASLRDILATGRATGEDVLTLLGRAYAAYASEKLPIYRRLLALVADPARRPLAFHCSAGKDRTGFGTALLLMALGVARDDIVEDYLATNRFWRREHALPEGTPPEVAEALTRAHRPLLEGAIEIALTGHDSEEAFLASLGLDAARLAALRDQMLE</sequence>
<dbReference type="EMBL" id="JAETWB010000014">
    <property type="protein sequence ID" value="MBL6080500.1"/>
    <property type="molecule type" value="Genomic_DNA"/>
</dbReference>
<organism evidence="2 3">
    <name type="scientific">Belnapia arida</name>
    <dbReference type="NCBI Taxonomy" id="2804533"/>
    <lineage>
        <taxon>Bacteria</taxon>
        <taxon>Pseudomonadati</taxon>
        <taxon>Pseudomonadota</taxon>
        <taxon>Alphaproteobacteria</taxon>
        <taxon>Acetobacterales</taxon>
        <taxon>Roseomonadaceae</taxon>
        <taxon>Belnapia</taxon>
    </lineage>
</organism>
<keyword evidence="3" id="KW-1185">Reference proteome</keyword>
<dbReference type="InterPro" id="IPR029021">
    <property type="entry name" value="Prot-tyrosine_phosphatase-like"/>
</dbReference>
<evidence type="ECO:0000256" key="1">
    <source>
        <dbReference type="ARBA" id="ARBA00009580"/>
    </source>
</evidence>
<gene>
    <name evidence="2" type="ORF">JMJ56_21010</name>
</gene>
<accession>A0ABS1U8L3</accession>
<proteinExistence type="inferred from homology"/>
<evidence type="ECO:0000313" key="3">
    <source>
        <dbReference type="Proteomes" id="UP000660885"/>
    </source>
</evidence>
<dbReference type="PANTHER" id="PTHR31126">
    <property type="entry name" value="TYROSINE-PROTEIN PHOSPHATASE"/>
    <property type="match status" value="1"/>
</dbReference>
<dbReference type="PANTHER" id="PTHR31126:SF1">
    <property type="entry name" value="TYROSINE SPECIFIC PROTEIN PHOSPHATASES DOMAIN-CONTAINING PROTEIN"/>
    <property type="match status" value="1"/>
</dbReference>
<dbReference type="SUPFAM" id="SSF52799">
    <property type="entry name" value="(Phosphotyrosine protein) phosphatases II"/>
    <property type="match status" value="1"/>
</dbReference>
<dbReference type="Gene3D" id="3.90.190.10">
    <property type="entry name" value="Protein tyrosine phosphatase superfamily"/>
    <property type="match status" value="1"/>
</dbReference>
<protein>
    <submittedName>
        <fullName evidence="2">Tyrosine-protein phosphatase</fullName>
    </submittedName>
</protein>
<name>A0ABS1U8L3_9PROT</name>
<dbReference type="Proteomes" id="UP000660885">
    <property type="component" value="Unassembled WGS sequence"/>
</dbReference>